<dbReference type="InterPro" id="IPR027417">
    <property type="entry name" value="P-loop_NTPase"/>
</dbReference>
<dbReference type="GO" id="GO:0016887">
    <property type="term" value="F:ATP hydrolysis activity"/>
    <property type="evidence" value="ECO:0007669"/>
    <property type="project" value="InterPro"/>
</dbReference>
<dbReference type="EMBL" id="VBAI01000158">
    <property type="protein sequence ID" value="TMJ09503.1"/>
    <property type="molecule type" value="Genomic_DNA"/>
</dbReference>
<dbReference type="InterPro" id="IPR008269">
    <property type="entry name" value="Lon_proteolytic"/>
</dbReference>
<dbReference type="InterPro" id="IPR003959">
    <property type="entry name" value="ATPase_AAA_core"/>
</dbReference>
<accession>A0A537LNC2</accession>
<organism evidence="7 8">
    <name type="scientific">Candidatus Segetimicrobium genomatis</name>
    <dbReference type="NCBI Taxonomy" id="2569760"/>
    <lineage>
        <taxon>Bacteria</taxon>
        <taxon>Bacillati</taxon>
        <taxon>Candidatus Sysuimicrobiota</taxon>
        <taxon>Candidatus Sysuimicrobiia</taxon>
        <taxon>Candidatus Sysuimicrobiales</taxon>
        <taxon>Candidatus Segetimicrobiaceae</taxon>
        <taxon>Candidatus Segetimicrobium</taxon>
    </lineage>
</organism>
<evidence type="ECO:0000256" key="2">
    <source>
        <dbReference type="ARBA" id="ARBA00022801"/>
    </source>
</evidence>
<dbReference type="Gene3D" id="3.40.50.300">
    <property type="entry name" value="P-loop containing nucleotide triphosphate hydrolases"/>
    <property type="match status" value="1"/>
</dbReference>
<dbReference type="GO" id="GO:0004252">
    <property type="term" value="F:serine-type endopeptidase activity"/>
    <property type="evidence" value="ECO:0007669"/>
    <property type="project" value="UniProtKB-UniRule"/>
</dbReference>
<feature type="domain" description="Lon proteolytic" evidence="6">
    <location>
        <begin position="469"/>
        <end position="643"/>
    </location>
</feature>
<evidence type="ECO:0000259" key="5">
    <source>
        <dbReference type="PROSITE" id="PS50045"/>
    </source>
</evidence>
<evidence type="ECO:0000256" key="3">
    <source>
        <dbReference type="ARBA" id="ARBA00022825"/>
    </source>
</evidence>
<dbReference type="PRINTS" id="PR00830">
    <property type="entry name" value="ENDOLAPTASE"/>
</dbReference>
<dbReference type="GO" id="GO:0030163">
    <property type="term" value="P:protein catabolic process"/>
    <property type="evidence" value="ECO:0007669"/>
    <property type="project" value="InterPro"/>
</dbReference>
<dbReference type="GO" id="GO:0006508">
    <property type="term" value="P:proteolysis"/>
    <property type="evidence" value="ECO:0007669"/>
    <property type="project" value="UniProtKB-KW"/>
</dbReference>
<dbReference type="PROSITE" id="PS01046">
    <property type="entry name" value="LON_SER"/>
    <property type="match status" value="1"/>
</dbReference>
<dbReference type="AlphaFoldDB" id="A0A537LNC2"/>
<dbReference type="InterPro" id="IPR020568">
    <property type="entry name" value="Ribosomal_Su5_D2-typ_SF"/>
</dbReference>
<dbReference type="CDD" id="cd00009">
    <property type="entry name" value="AAA"/>
    <property type="match status" value="1"/>
</dbReference>
<keyword evidence="1 4" id="KW-0645">Protease</keyword>
<dbReference type="InterPro" id="IPR002078">
    <property type="entry name" value="Sigma_54_int"/>
</dbReference>
<evidence type="ECO:0000256" key="4">
    <source>
        <dbReference type="PROSITE-ProRule" id="PRU01122"/>
    </source>
</evidence>
<protein>
    <recommendedName>
        <fullName evidence="4">endopeptidase La</fullName>
        <ecNumber evidence="4">3.4.21.53</ecNumber>
    </recommendedName>
</protein>
<evidence type="ECO:0000256" key="1">
    <source>
        <dbReference type="ARBA" id="ARBA00022670"/>
    </source>
</evidence>
<dbReference type="Pfam" id="PF00004">
    <property type="entry name" value="AAA"/>
    <property type="match status" value="1"/>
</dbReference>
<comment type="similarity">
    <text evidence="4">Belongs to the peptidase S16 family.</text>
</comment>
<dbReference type="InterPro" id="IPR014721">
    <property type="entry name" value="Ribsml_uS5_D2-typ_fold_subgr"/>
</dbReference>
<feature type="active site" evidence="4">
    <location>
        <position position="596"/>
    </location>
</feature>
<dbReference type="PANTHER" id="PTHR10046">
    <property type="entry name" value="ATP DEPENDENT LON PROTEASE FAMILY MEMBER"/>
    <property type="match status" value="1"/>
</dbReference>
<gene>
    <name evidence="7" type="primary">lonC</name>
    <name evidence="7" type="ORF">E6G98_09520</name>
</gene>
<dbReference type="SMART" id="SM00382">
    <property type="entry name" value="AAA"/>
    <property type="match status" value="1"/>
</dbReference>
<sequence length="651" mass="71248">MARSMKTTRQVNPTGNLSGRESLKRKAAALFGVLDSLLGAERLARRADKVGAKVLMHSRQLGRRVLALQRLVYDDGSLAAVPKEAQIPAILEDLQERIADLMARKTVADELERRVADRMRERQDAYMRELRMQLLQESGGPETDVTRRKLEELQQLERVRVARTALEALRPRTLSQVVGQERAVRSLLAKLAVPVPQHVILYGPPGVGKTTVARLVLEEAKKLSGSPFGKEATFIEVDGSTLRWDSREATNPLLGSVHDPIYQGTRREFADLGIPEPKLGLVTRAHGGVLFVDEIGELDPVLQAKLLKVLEDKRVYFESSYYDRDNASVPGYIKKLFEAGAPADFILIGATTKEPEEISPTLRSRCAEVFFDPLSQEDIQRIVRQAALRLGVKVGTDVPRIISDYTIEGRKAVNMLADAYGVGLYRTRGRARNGARRPRTPPRITVSDLYEVVRSGRLAASTPVKASPTPEIGKVFALGVTQYVGSIIEIEATAFPAGKQTRGTIRFNETAGTMAKDSVFNAASVIRQVAGIDVGGYDIHVNVIGGGLIDGPSAGLAVVLAMLSAVQRRPLRQDVAVTGEVSIQGKIKQVGGIPEKIYGARQAGMRKVIIPEENKTDVPTDVRGIEIVVASAVEETLPHVMMRPRRDPRAG</sequence>
<dbReference type="NCBIfam" id="TIGR02903">
    <property type="entry name" value="spore_lon_C"/>
    <property type="match status" value="1"/>
</dbReference>
<keyword evidence="2 4" id="KW-0378">Hydrolase</keyword>
<dbReference type="PROSITE" id="PS50045">
    <property type="entry name" value="SIGMA54_INTERACT_4"/>
    <property type="match status" value="1"/>
</dbReference>
<comment type="caution">
    <text evidence="7">The sequence shown here is derived from an EMBL/GenBank/DDBJ whole genome shotgun (WGS) entry which is preliminary data.</text>
</comment>
<dbReference type="InterPro" id="IPR008268">
    <property type="entry name" value="Peptidase_S16_AS"/>
</dbReference>
<dbReference type="SUPFAM" id="SSF54211">
    <property type="entry name" value="Ribosomal protein S5 domain 2-like"/>
    <property type="match status" value="1"/>
</dbReference>
<evidence type="ECO:0000259" key="6">
    <source>
        <dbReference type="PROSITE" id="PS51786"/>
    </source>
</evidence>
<proteinExistence type="inferred from homology"/>
<evidence type="ECO:0000313" key="7">
    <source>
        <dbReference type="EMBL" id="TMJ09503.1"/>
    </source>
</evidence>
<keyword evidence="3 4" id="KW-0720">Serine protease</keyword>
<dbReference type="GO" id="GO:0006355">
    <property type="term" value="P:regulation of DNA-templated transcription"/>
    <property type="evidence" value="ECO:0007669"/>
    <property type="project" value="InterPro"/>
</dbReference>
<name>A0A537LNC2_9BACT</name>
<dbReference type="GO" id="GO:0004176">
    <property type="term" value="F:ATP-dependent peptidase activity"/>
    <property type="evidence" value="ECO:0007669"/>
    <property type="project" value="UniProtKB-UniRule"/>
</dbReference>
<comment type="catalytic activity">
    <reaction evidence="4">
        <text>Hydrolysis of proteins in presence of ATP.</text>
        <dbReference type="EC" id="3.4.21.53"/>
    </reaction>
</comment>
<dbReference type="InterPro" id="IPR014252">
    <property type="entry name" value="Spore_LonC"/>
</dbReference>
<dbReference type="Pfam" id="PF05362">
    <property type="entry name" value="Lon_C"/>
    <property type="match status" value="1"/>
</dbReference>
<dbReference type="EC" id="3.4.21.53" evidence="4"/>
<evidence type="ECO:0000313" key="8">
    <source>
        <dbReference type="Proteomes" id="UP000315217"/>
    </source>
</evidence>
<dbReference type="PROSITE" id="PS51786">
    <property type="entry name" value="LON_PROTEOLYTIC"/>
    <property type="match status" value="1"/>
</dbReference>
<dbReference type="InterPro" id="IPR003593">
    <property type="entry name" value="AAA+_ATPase"/>
</dbReference>
<dbReference type="Proteomes" id="UP000315217">
    <property type="component" value="Unassembled WGS sequence"/>
</dbReference>
<feature type="domain" description="Sigma-54 factor interaction" evidence="5">
    <location>
        <begin position="182"/>
        <end position="365"/>
    </location>
</feature>
<dbReference type="GO" id="GO:0005524">
    <property type="term" value="F:ATP binding"/>
    <property type="evidence" value="ECO:0007669"/>
    <property type="project" value="InterPro"/>
</dbReference>
<feature type="active site" evidence="4">
    <location>
        <position position="553"/>
    </location>
</feature>
<reference evidence="7 8" key="1">
    <citation type="journal article" date="2019" name="Nat. Microbiol.">
        <title>Mediterranean grassland soil C-N compound turnover is dependent on rainfall and depth, and is mediated by genomically divergent microorganisms.</title>
        <authorList>
            <person name="Diamond S."/>
            <person name="Andeer P.F."/>
            <person name="Li Z."/>
            <person name="Crits-Christoph A."/>
            <person name="Burstein D."/>
            <person name="Anantharaman K."/>
            <person name="Lane K.R."/>
            <person name="Thomas B.C."/>
            <person name="Pan C."/>
            <person name="Northen T.R."/>
            <person name="Banfield J.F."/>
        </authorList>
    </citation>
    <scope>NUCLEOTIDE SEQUENCE [LARGE SCALE GENOMIC DNA]</scope>
    <source>
        <strain evidence="7">NP_1</strain>
    </source>
</reference>
<dbReference type="InterPro" id="IPR027065">
    <property type="entry name" value="Lon_Prtase"/>
</dbReference>
<dbReference type="SUPFAM" id="SSF52540">
    <property type="entry name" value="P-loop containing nucleoside triphosphate hydrolases"/>
    <property type="match status" value="1"/>
</dbReference>
<dbReference type="Gene3D" id="3.30.230.10">
    <property type="match status" value="1"/>
</dbReference>